<gene>
    <name evidence="1" type="ORF">DPMN_074667</name>
</gene>
<dbReference type="Proteomes" id="UP000828390">
    <property type="component" value="Unassembled WGS sequence"/>
</dbReference>
<proteinExistence type="predicted"/>
<protein>
    <submittedName>
        <fullName evidence="1">Uncharacterized protein</fullName>
    </submittedName>
</protein>
<comment type="caution">
    <text evidence="1">The sequence shown here is derived from an EMBL/GenBank/DDBJ whole genome shotgun (WGS) entry which is preliminary data.</text>
</comment>
<sequence length="91" mass="10387">MYSTIRLVATIFVVVADICRRWVFRDPALTSDHLAKIGRAVARYVPVSSMVYVCNRDMHWLRDGVHLSVAGLEEFLTSIRLKLVKILPSKD</sequence>
<reference evidence="1" key="2">
    <citation type="submission" date="2020-11" db="EMBL/GenBank/DDBJ databases">
        <authorList>
            <person name="McCartney M.A."/>
            <person name="Auch B."/>
            <person name="Kono T."/>
            <person name="Mallez S."/>
            <person name="Becker A."/>
            <person name="Gohl D.M."/>
            <person name="Silverstein K.A.T."/>
            <person name="Koren S."/>
            <person name="Bechman K.B."/>
            <person name="Herman A."/>
            <person name="Abrahante J.E."/>
            <person name="Garbe J."/>
        </authorList>
    </citation>
    <scope>NUCLEOTIDE SEQUENCE</scope>
    <source>
        <strain evidence="1">Duluth1</strain>
        <tissue evidence="1">Whole animal</tissue>
    </source>
</reference>
<keyword evidence="2" id="KW-1185">Reference proteome</keyword>
<evidence type="ECO:0000313" key="2">
    <source>
        <dbReference type="Proteomes" id="UP000828390"/>
    </source>
</evidence>
<accession>A0A9D4BNM0</accession>
<evidence type="ECO:0000313" key="1">
    <source>
        <dbReference type="EMBL" id="KAH3699707.1"/>
    </source>
</evidence>
<dbReference type="EMBL" id="JAIWYP010000015">
    <property type="protein sequence ID" value="KAH3699707.1"/>
    <property type="molecule type" value="Genomic_DNA"/>
</dbReference>
<organism evidence="1 2">
    <name type="scientific">Dreissena polymorpha</name>
    <name type="common">Zebra mussel</name>
    <name type="synonym">Mytilus polymorpha</name>
    <dbReference type="NCBI Taxonomy" id="45954"/>
    <lineage>
        <taxon>Eukaryota</taxon>
        <taxon>Metazoa</taxon>
        <taxon>Spiralia</taxon>
        <taxon>Lophotrochozoa</taxon>
        <taxon>Mollusca</taxon>
        <taxon>Bivalvia</taxon>
        <taxon>Autobranchia</taxon>
        <taxon>Heteroconchia</taxon>
        <taxon>Euheterodonta</taxon>
        <taxon>Imparidentia</taxon>
        <taxon>Neoheterodontei</taxon>
        <taxon>Myida</taxon>
        <taxon>Dreissenoidea</taxon>
        <taxon>Dreissenidae</taxon>
        <taxon>Dreissena</taxon>
    </lineage>
</organism>
<reference evidence="1" key="1">
    <citation type="journal article" date="2019" name="bioRxiv">
        <title>The Genome of the Zebra Mussel, Dreissena polymorpha: A Resource for Invasive Species Research.</title>
        <authorList>
            <person name="McCartney M.A."/>
            <person name="Auch B."/>
            <person name="Kono T."/>
            <person name="Mallez S."/>
            <person name="Zhang Y."/>
            <person name="Obille A."/>
            <person name="Becker A."/>
            <person name="Abrahante J.E."/>
            <person name="Garbe J."/>
            <person name="Badalamenti J.P."/>
            <person name="Herman A."/>
            <person name="Mangelson H."/>
            <person name="Liachko I."/>
            <person name="Sullivan S."/>
            <person name="Sone E.D."/>
            <person name="Koren S."/>
            <person name="Silverstein K.A.T."/>
            <person name="Beckman K.B."/>
            <person name="Gohl D.M."/>
        </authorList>
    </citation>
    <scope>NUCLEOTIDE SEQUENCE</scope>
    <source>
        <strain evidence="1">Duluth1</strain>
        <tissue evidence="1">Whole animal</tissue>
    </source>
</reference>
<name>A0A9D4BNM0_DREPO</name>
<dbReference type="AlphaFoldDB" id="A0A9D4BNM0"/>